<accession>A0AAN8RL47</accession>
<evidence type="ECO:0000313" key="2">
    <source>
        <dbReference type="EMBL" id="KAK6508577.1"/>
    </source>
</evidence>
<dbReference type="AlphaFoldDB" id="A0AAN8RL47"/>
<organism evidence="2 3">
    <name type="scientific">Arthrobotrys conoides</name>
    <dbReference type="NCBI Taxonomy" id="74498"/>
    <lineage>
        <taxon>Eukaryota</taxon>
        <taxon>Fungi</taxon>
        <taxon>Dikarya</taxon>
        <taxon>Ascomycota</taxon>
        <taxon>Pezizomycotina</taxon>
        <taxon>Orbiliomycetes</taxon>
        <taxon>Orbiliales</taxon>
        <taxon>Orbiliaceae</taxon>
        <taxon>Arthrobotrys</taxon>
    </lineage>
</organism>
<gene>
    <name evidence="2" type="ORF">TWF506_010662</name>
</gene>
<proteinExistence type="predicted"/>
<protein>
    <recommendedName>
        <fullName evidence="4">F-box domain-containing protein</fullName>
    </recommendedName>
</protein>
<sequence length="501" mass="57581">MSNEMAQTNPQNEAGSSDQATIDTLFSDKPNTNPELIRYTSVLERWAAANTFTPAVSSHVPHLPNEITVMILKDLKRNIHTELHGMHTWIDEPEIQRFILSLREVCTTWNALILDIFLRDIRISTGYFPIECFLPLDPRTALRTLVQANMDFEYDEYEDDVEDVPFHLIETELGDLHLSDFFLRLCPLSLYGIQSITIDISCTIGDTNPAVARTHHNYFATAMLSCVSLESITILAHGMTRLDNPINGLDSFITAWNWMVPQTQTQGQNPGEDQNSEEDQNPTLIGILDHDEIRGVRRIHRPPGPFFRNLKEFTIKGYTNSTSLSSFGFGNLIQFLLRHSGTLETIKFENIGRKDYQIRPNSPDDAEPDEDAREAFKFWQQVRRIILLNCQQLKELTLKMVSYSIMKAGPLEFYPANAPFATVLDHSLIHTDDWPYEIEMRLSFVKKLHSLYKYREYHVCGCKNVLFSDPECGEGVDFIAERYNLVHIDFDRRTNEPTNLI</sequence>
<keyword evidence="3" id="KW-1185">Reference proteome</keyword>
<dbReference type="Proteomes" id="UP001307849">
    <property type="component" value="Unassembled WGS sequence"/>
</dbReference>
<evidence type="ECO:0000313" key="3">
    <source>
        <dbReference type="Proteomes" id="UP001307849"/>
    </source>
</evidence>
<evidence type="ECO:0000256" key="1">
    <source>
        <dbReference type="SAM" id="MobiDB-lite"/>
    </source>
</evidence>
<feature type="region of interest" description="Disordered" evidence="1">
    <location>
        <begin position="1"/>
        <end position="29"/>
    </location>
</feature>
<evidence type="ECO:0008006" key="4">
    <source>
        <dbReference type="Google" id="ProtNLM"/>
    </source>
</evidence>
<name>A0AAN8RL47_9PEZI</name>
<reference evidence="2 3" key="1">
    <citation type="submission" date="2019-10" db="EMBL/GenBank/DDBJ databases">
        <authorList>
            <person name="Palmer J.M."/>
        </authorList>
    </citation>
    <scope>NUCLEOTIDE SEQUENCE [LARGE SCALE GENOMIC DNA]</scope>
    <source>
        <strain evidence="2 3">TWF506</strain>
    </source>
</reference>
<dbReference type="EMBL" id="JAVHJM010000008">
    <property type="protein sequence ID" value="KAK6508577.1"/>
    <property type="molecule type" value="Genomic_DNA"/>
</dbReference>
<comment type="caution">
    <text evidence="2">The sequence shown here is derived from an EMBL/GenBank/DDBJ whole genome shotgun (WGS) entry which is preliminary data.</text>
</comment>